<dbReference type="EMBL" id="JACHTE010000006">
    <property type="protein sequence ID" value="MBB1088868.1"/>
    <property type="molecule type" value="Genomic_DNA"/>
</dbReference>
<comment type="caution">
    <text evidence="3">The sequence shown here is derived from an EMBL/GenBank/DDBJ whole genome shotgun (WGS) entry which is preliminary data.</text>
</comment>
<name>A0A7W3U4P5_9GAMM</name>
<dbReference type="AlphaFoldDB" id="A0A7W3U4P5"/>
<dbReference type="GO" id="GO:0035556">
    <property type="term" value="P:intracellular signal transduction"/>
    <property type="evidence" value="ECO:0007669"/>
    <property type="project" value="InterPro"/>
</dbReference>
<dbReference type="InterPro" id="IPR019734">
    <property type="entry name" value="TPR_rpt"/>
</dbReference>
<dbReference type="SUPFAM" id="SSF55073">
    <property type="entry name" value="Nucleotide cyclase"/>
    <property type="match status" value="1"/>
</dbReference>
<feature type="region of interest" description="Disordered" evidence="2">
    <location>
        <begin position="1"/>
        <end position="25"/>
    </location>
</feature>
<evidence type="ECO:0000313" key="3">
    <source>
        <dbReference type="EMBL" id="MBB1088868.1"/>
    </source>
</evidence>
<keyword evidence="1" id="KW-0802">TPR repeat</keyword>
<dbReference type="InterPro" id="IPR001054">
    <property type="entry name" value="A/G_cyclase"/>
</dbReference>
<dbReference type="PROSITE" id="PS50005">
    <property type="entry name" value="TPR"/>
    <property type="match status" value="1"/>
</dbReference>
<dbReference type="Gene3D" id="1.25.40.10">
    <property type="entry name" value="Tetratricopeptide repeat domain"/>
    <property type="match status" value="2"/>
</dbReference>
<evidence type="ECO:0000256" key="1">
    <source>
        <dbReference type="PROSITE-ProRule" id="PRU00339"/>
    </source>
</evidence>
<keyword evidence="4" id="KW-1185">Reference proteome</keyword>
<evidence type="ECO:0000313" key="4">
    <source>
        <dbReference type="Proteomes" id="UP000552587"/>
    </source>
</evidence>
<reference evidence="3 4" key="1">
    <citation type="submission" date="2020-07" db="EMBL/GenBank/DDBJ databases">
        <authorList>
            <person name="Xu S."/>
            <person name="Li A."/>
        </authorList>
    </citation>
    <scope>NUCLEOTIDE SEQUENCE [LARGE SCALE GENOMIC DNA]</scope>
    <source>
        <strain evidence="3 4">SG-8</strain>
    </source>
</reference>
<dbReference type="SUPFAM" id="SSF48452">
    <property type="entry name" value="TPR-like"/>
    <property type="match status" value="2"/>
</dbReference>
<dbReference type="GO" id="GO:0009190">
    <property type="term" value="P:cyclic nucleotide biosynthetic process"/>
    <property type="evidence" value="ECO:0007669"/>
    <property type="project" value="InterPro"/>
</dbReference>
<proteinExistence type="predicted"/>
<dbReference type="InterPro" id="IPR029787">
    <property type="entry name" value="Nucleotide_cyclase"/>
</dbReference>
<dbReference type="InterPro" id="IPR011990">
    <property type="entry name" value="TPR-like_helical_dom_sf"/>
</dbReference>
<dbReference type="InterPro" id="IPR030966">
    <property type="entry name" value="Mod_pep_cyc"/>
</dbReference>
<dbReference type="RefSeq" id="WP_182669634.1">
    <property type="nucleotide sequence ID" value="NZ_JACHTE010000006.1"/>
</dbReference>
<accession>A0A7W3U4P5</accession>
<sequence>MEGVRDDAGHHEGQGPNDGHAQENPRSPQLRTLLLLDICDSTQLVEVLGDTAAAQLFREHDRLVLRLQQQWRGRLIDRSDGLLLLFERPIDGLGFALDYLLGLRDIGRLRELDLKARAGLHVGEVLTWRNSDEAVRLGAKPLEVEGLAKPMAARLMSIARPGQILLSAVAEPLVHRAVRDIGERGQSLVWKSHGRWRFKGVTERQEIFEVGEPGLVPLKRPIESPKARRDVPSWRRPAALAAEAALVAAIAVGGWFATRPPPAIAFNERDWVVVGDMRNLTGDARLDDSLEQAFRISLEQSRFVNVLSDLKVRDSLGRMELDPGTVVDRNVGAEIALREGVRAVVLPTVSEVGGKLRVSVEVVDPATGSTVHALQAQGQGSDSALASIDRVVASLRTDLGEALAAVDGTAAPLPQVTTSNIDALRAYALGQTAFAEDRADEAIRLYRQAIELDPDFALAHQALARVHTALSDRQRALVHLQRALELKAHLPPRDRLYLDAWHAELLLPGEALSRWKVLASMYPDSLPGQANVAGHQFKRNEYAASLAALEDINLPQQPMQGVVADMMGRALLAQGRLDEAKLRFDAAEAVTPGISLRRRAWWLAAQDKPGEARALIEAMPSRGVVTEDLVRYIDLATLAADEGQWDTAGAAYARAREALDGSDSPLARQFELEVAALDALRNGDGGAAPSRLEALARRQLEAFGQPDNANRVDDAFMALVAAYLAQRGGDATVGRQVLAALHDDLPALEGTQVEDMAAVVESGQARLSGDAGRAIALLQPQVRGAGLVQAHVAMWEALNAAGRHDEALERARWLQAQQPRAYAEANASQVLQLMNVVDTRLAHLQAARSLQAGGDAEGARAEVDRLLDTWPRSRWPDYLLRSTESILPASKANTTM</sequence>
<dbReference type="GO" id="GO:0004016">
    <property type="term" value="F:adenylate cyclase activity"/>
    <property type="evidence" value="ECO:0007669"/>
    <property type="project" value="UniProtKB-ARBA"/>
</dbReference>
<organism evidence="3 4">
    <name type="scientific">Marilutibacter penaei</name>
    <dbReference type="NCBI Taxonomy" id="2759900"/>
    <lineage>
        <taxon>Bacteria</taxon>
        <taxon>Pseudomonadati</taxon>
        <taxon>Pseudomonadota</taxon>
        <taxon>Gammaproteobacteria</taxon>
        <taxon>Lysobacterales</taxon>
        <taxon>Lysobacteraceae</taxon>
        <taxon>Marilutibacter</taxon>
    </lineage>
</organism>
<gene>
    <name evidence="3" type="ORF">H4F99_10230</name>
</gene>
<evidence type="ECO:0000256" key="2">
    <source>
        <dbReference type="SAM" id="MobiDB-lite"/>
    </source>
</evidence>
<feature type="compositionally biased region" description="Basic and acidic residues" evidence="2">
    <location>
        <begin position="1"/>
        <end position="13"/>
    </location>
</feature>
<dbReference type="Gene3D" id="3.30.70.1230">
    <property type="entry name" value="Nucleotide cyclase"/>
    <property type="match status" value="1"/>
</dbReference>
<dbReference type="NCBIfam" id="TIGR04510">
    <property type="entry name" value="mod_pep_cyc"/>
    <property type="match status" value="1"/>
</dbReference>
<protein>
    <submittedName>
        <fullName evidence="3">Putative peptide modification system cyclase</fullName>
    </submittedName>
</protein>
<dbReference type="Pfam" id="PF13414">
    <property type="entry name" value="TPR_11"/>
    <property type="match status" value="1"/>
</dbReference>
<feature type="repeat" description="TPR" evidence="1">
    <location>
        <begin position="423"/>
        <end position="456"/>
    </location>
</feature>
<dbReference type="Proteomes" id="UP000552587">
    <property type="component" value="Unassembled WGS sequence"/>
</dbReference>
<dbReference type="CDD" id="cd07302">
    <property type="entry name" value="CHD"/>
    <property type="match status" value="1"/>
</dbReference>
<dbReference type="SMART" id="SM00028">
    <property type="entry name" value="TPR"/>
    <property type="match status" value="3"/>
</dbReference>